<protein>
    <submittedName>
        <fullName evidence="2">Virion structural protein</fullName>
    </submittedName>
</protein>
<dbReference type="RefSeq" id="YP_010670330.1">
    <property type="nucleotide sequence ID" value="NC_070964.1"/>
</dbReference>
<dbReference type="EMBL" id="MW117965">
    <property type="protein sequence ID" value="QPB07839.1"/>
    <property type="molecule type" value="Genomic_DNA"/>
</dbReference>
<dbReference type="GeneID" id="77946535"/>
<name>A0A873W9X1_9CAUD</name>
<accession>A0A873W9X1</accession>
<feature type="compositionally biased region" description="Basic and acidic residues" evidence="1">
    <location>
        <begin position="1"/>
        <end position="11"/>
    </location>
</feature>
<reference evidence="2" key="1">
    <citation type="submission" date="2020-10" db="EMBL/GenBank/DDBJ databases">
        <title>The Isolation and Genome Sequence of a Novel Cyanophage S-H38 from the Yellow Sea, China.</title>
        <authorList>
            <person name="Jiang T."/>
        </authorList>
    </citation>
    <scope>NUCLEOTIDE SEQUENCE</scope>
</reference>
<feature type="region of interest" description="Disordered" evidence="1">
    <location>
        <begin position="1"/>
        <end position="24"/>
    </location>
</feature>
<dbReference type="Proteomes" id="UP000663144">
    <property type="component" value="Segment"/>
</dbReference>
<proteinExistence type="predicted"/>
<keyword evidence="3" id="KW-1185">Reference proteome</keyword>
<evidence type="ECO:0000313" key="2">
    <source>
        <dbReference type="EMBL" id="QPB07839.1"/>
    </source>
</evidence>
<evidence type="ECO:0000313" key="3">
    <source>
        <dbReference type="Proteomes" id="UP000663144"/>
    </source>
</evidence>
<evidence type="ECO:0000256" key="1">
    <source>
        <dbReference type="SAM" id="MobiDB-lite"/>
    </source>
</evidence>
<organism evidence="2 3">
    <name type="scientific">Synechococcus phage S-H38</name>
    <dbReference type="NCBI Taxonomy" id="2783673"/>
    <lineage>
        <taxon>Viruses</taxon>
        <taxon>Duplodnaviria</taxon>
        <taxon>Heunggongvirae</taxon>
        <taxon>Uroviricota</taxon>
        <taxon>Caudoviricetes</taxon>
        <taxon>Pantevenvirales</taxon>
        <taxon>Kyanoviridae</taxon>
        <taxon>Yellowseavirus</taxon>
        <taxon>Yellowseavirus thirtyeight</taxon>
    </lineage>
</organism>
<dbReference type="KEGG" id="vg:77946535"/>
<sequence>MSLYDRVDSNDAKTQVGLTRGNGSGSATETIVFVDETEAGLNENKTRGISSPGWWAYRTYTDAAGNTRHKAEQLAFITNPEANADETQSDDTIAADVASAVVIDTEPSSSTSVSGAGTFADLATSTTGTPGTLTYQWQRQKAGQTRWANVSAALDTGITYADFTTATLAYSGLADDSLDGYKYRVKITSTGGTEEVISDGAATLTFGT</sequence>